<dbReference type="GO" id="GO:0008999">
    <property type="term" value="F:protein-N-terminal-alanine acetyltransferase activity"/>
    <property type="evidence" value="ECO:0007669"/>
    <property type="project" value="TreeGrafter"/>
</dbReference>
<dbReference type="Proteomes" id="UP000053199">
    <property type="component" value="Unassembled WGS sequence"/>
</dbReference>
<feature type="domain" description="N-acetyltransferase" evidence="4">
    <location>
        <begin position="32"/>
        <end position="191"/>
    </location>
</feature>
<evidence type="ECO:0000256" key="1">
    <source>
        <dbReference type="ARBA" id="ARBA00022679"/>
    </source>
</evidence>
<sequence length="193" mass="21059">MTNSTDRTGSAGLGHGVGIRLLDSRHAAPLTEAYRRNRGHLAPWEPRRSDAFFTVPHQQDLIRAKREMFSLGTEVPWVLVEDDEGHGEERVIGTITLTGIVRGPFLSANLGYWVDREHVGRGIGSAAVRFVAGYAAQELGLHRIQAATLPGNAASRKVLARAGFTEIGMAPEYLEIAGAWQDHLLHQVILPPA</sequence>
<dbReference type="InterPro" id="IPR016181">
    <property type="entry name" value="Acyl_CoA_acyltransferase"/>
</dbReference>
<evidence type="ECO:0000256" key="3">
    <source>
        <dbReference type="ARBA" id="ARBA00038502"/>
    </source>
</evidence>
<keyword evidence="1 5" id="KW-0808">Transferase</keyword>
<dbReference type="PANTHER" id="PTHR43792">
    <property type="entry name" value="GNAT FAMILY, PUTATIVE (AFU_ORTHOLOGUE AFUA_3G00765)-RELATED-RELATED"/>
    <property type="match status" value="1"/>
</dbReference>
<name>A0A0V8IQ75_9MICC</name>
<dbReference type="GO" id="GO:0005737">
    <property type="term" value="C:cytoplasm"/>
    <property type="evidence" value="ECO:0007669"/>
    <property type="project" value="TreeGrafter"/>
</dbReference>
<comment type="caution">
    <text evidence="5">The sequence shown here is derived from an EMBL/GenBank/DDBJ whole genome shotgun (WGS) entry which is preliminary data.</text>
</comment>
<evidence type="ECO:0000259" key="4">
    <source>
        <dbReference type="PROSITE" id="PS51186"/>
    </source>
</evidence>
<gene>
    <name evidence="5" type="ORF">AS031_10060</name>
</gene>
<proteinExistence type="inferred from homology"/>
<dbReference type="EMBL" id="LNQM01000003">
    <property type="protein sequence ID" value="KSU76918.1"/>
    <property type="molecule type" value="Genomic_DNA"/>
</dbReference>
<accession>A0A0V8IQ75</accession>
<dbReference type="OrthoDB" id="5242221at2"/>
<dbReference type="InterPro" id="IPR051531">
    <property type="entry name" value="N-acetyltransferase"/>
</dbReference>
<reference evidence="5 6" key="1">
    <citation type="journal article" date="2014" name="Arch. Microbiol.">
        <title>Arthrobacter enclensis sp. nov., isolated from sediment sample.</title>
        <authorList>
            <person name="Dastager S.G."/>
            <person name="Liu Q."/>
            <person name="Tang S.K."/>
            <person name="Krishnamurthi S."/>
            <person name="Lee J.C."/>
            <person name="Li W.J."/>
        </authorList>
    </citation>
    <scope>NUCLEOTIDE SEQUENCE [LARGE SCALE GENOMIC DNA]</scope>
    <source>
        <strain evidence="5 6">NIO-1008</strain>
    </source>
</reference>
<dbReference type="PANTHER" id="PTHR43792:SF8">
    <property type="entry name" value="[RIBOSOMAL PROTEIN US5]-ALANINE N-ACETYLTRANSFERASE"/>
    <property type="match status" value="1"/>
</dbReference>
<comment type="similarity">
    <text evidence="3">Belongs to the acetyltransferase family. RimJ subfamily.</text>
</comment>
<keyword evidence="2" id="KW-0012">Acyltransferase</keyword>
<dbReference type="RefSeq" id="WP_058267988.1">
    <property type="nucleotide sequence ID" value="NZ_FMAZ01000003.1"/>
</dbReference>
<dbReference type="InterPro" id="IPR000182">
    <property type="entry name" value="GNAT_dom"/>
</dbReference>
<evidence type="ECO:0000313" key="5">
    <source>
        <dbReference type="EMBL" id="KSU76918.1"/>
    </source>
</evidence>
<dbReference type="SUPFAM" id="SSF55729">
    <property type="entry name" value="Acyl-CoA N-acyltransferases (Nat)"/>
    <property type="match status" value="1"/>
</dbReference>
<dbReference type="Pfam" id="PF13302">
    <property type="entry name" value="Acetyltransf_3"/>
    <property type="match status" value="1"/>
</dbReference>
<dbReference type="PROSITE" id="PS51186">
    <property type="entry name" value="GNAT"/>
    <property type="match status" value="1"/>
</dbReference>
<dbReference type="Gene3D" id="3.40.630.30">
    <property type="match status" value="1"/>
</dbReference>
<organism evidence="5 6">
    <name type="scientific">Pseudarthrobacter enclensis</name>
    <dbReference type="NCBI Taxonomy" id="993070"/>
    <lineage>
        <taxon>Bacteria</taxon>
        <taxon>Bacillati</taxon>
        <taxon>Actinomycetota</taxon>
        <taxon>Actinomycetes</taxon>
        <taxon>Micrococcales</taxon>
        <taxon>Micrococcaceae</taxon>
        <taxon>Pseudarthrobacter</taxon>
    </lineage>
</organism>
<dbReference type="AlphaFoldDB" id="A0A0V8IQ75"/>
<evidence type="ECO:0000313" key="6">
    <source>
        <dbReference type="Proteomes" id="UP000053199"/>
    </source>
</evidence>
<protein>
    <submittedName>
        <fullName evidence="5">Acetyltransferase</fullName>
    </submittedName>
</protein>
<evidence type="ECO:0000256" key="2">
    <source>
        <dbReference type="ARBA" id="ARBA00023315"/>
    </source>
</evidence>
<keyword evidence="6" id="KW-1185">Reference proteome</keyword>
<dbReference type="STRING" id="993070.AS031_10060"/>